<dbReference type="EMBL" id="PKMF04000275">
    <property type="protein sequence ID" value="KAK7839804.1"/>
    <property type="molecule type" value="Genomic_DNA"/>
</dbReference>
<comment type="caution">
    <text evidence="1">The sequence shown here is derived from an EMBL/GenBank/DDBJ whole genome shotgun (WGS) entry which is preliminary data.</text>
</comment>
<reference evidence="1 2" key="1">
    <citation type="journal article" date="2018" name="Sci. Data">
        <title>The draft genome sequence of cork oak.</title>
        <authorList>
            <person name="Ramos A.M."/>
            <person name="Usie A."/>
            <person name="Barbosa P."/>
            <person name="Barros P.M."/>
            <person name="Capote T."/>
            <person name="Chaves I."/>
            <person name="Simoes F."/>
            <person name="Abreu I."/>
            <person name="Carrasquinho I."/>
            <person name="Faro C."/>
            <person name="Guimaraes J.B."/>
            <person name="Mendonca D."/>
            <person name="Nobrega F."/>
            <person name="Rodrigues L."/>
            <person name="Saibo N.J.M."/>
            <person name="Varela M.C."/>
            <person name="Egas C."/>
            <person name="Matos J."/>
            <person name="Miguel C.M."/>
            <person name="Oliveira M.M."/>
            <person name="Ricardo C.P."/>
            <person name="Goncalves S."/>
        </authorList>
    </citation>
    <scope>NUCLEOTIDE SEQUENCE [LARGE SCALE GENOMIC DNA]</scope>
    <source>
        <strain evidence="2">cv. HL8</strain>
    </source>
</reference>
<dbReference type="AlphaFoldDB" id="A0AAW0KMX4"/>
<organism evidence="1 2">
    <name type="scientific">Quercus suber</name>
    <name type="common">Cork oak</name>
    <dbReference type="NCBI Taxonomy" id="58331"/>
    <lineage>
        <taxon>Eukaryota</taxon>
        <taxon>Viridiplantae</taxon>
        <taxon>Streptophyta</taxon>
        <taxon>Embryophyta</taxon>
        <taxon>Tracheophyta</taxon>
        <taxon>Spermatophyta</taxon>
        <taxon>Magnoliopsida</taxon>
        <taxon>eudicotyledons</taxon>
        <taxon>Gunneridae</taxon>
        <taxon>Pentapetalae</taxon>
        <taxon>rosids</taxon>
        <taxon>fabids</taxon>
        <taxon>Fagales</taxon>
        <taxon>Fagaceae</taxon>
        <taxon>Quercus</taxon>
    </lineage>
</organism>
<evidence type="ECO:0000313" key="2">
    <source>
        <dbReference type="Proteomes" id="UP000237347"/>
    </source>
</evidence>
<name>A0AAW0KMX4_QUESU</name>
<proteinExistence type="predicted"/>
<sequence>MRYTIFCALLYHQNSAQPVKIFSFPAQVKAHLSFFFFAVASASLVQQPQKKAKSSNFGNQDHYNGQDADGASVRFRSIVTSGQKSLPPSSSPTRPFVSAVLFNRARTSCTKLQAHSNSKNSVGEDYSCGNSLGFWFVPVSGRRFSTRATNVNDAGSIDSPLMHSMEKKLVIAFGAINRL</sequence>
<protein>
    <submittedName>
        <fullName evidence="1">Uncharacterized protein</fullName>
    </submittedName>
</protein>
<gene>
    <name evidence="1" type="ORF">CFP56_017502</name>
</gene>
<dbReference type="Proteomes" id="UP000237347">
    <property type="component" value="Unassembled WGS sequence"/>
</dbReference>
<keyword evidence="2" id="KW-1185">Reference proteome</keyword>
<accession>A0AAW0KMX4</accession>
<evidence type="ECO:0000313" key="1">
    <source>
        <dbReference type="EMBL" id="KAK7839804.1"/>
    </source>
</evidence>